<keyword evidence="5" id="KW-1185">Reference proteome</keyword>
<evidence type="ECO:0000256" key="2">
    <source>
        <dbReference type="SAM" id="Phobius"/>
    </source>
</evidence>
<dbReference type="Proteomes" id="UP000772434">
    <property type="component" value="Unassembled WGS sequence"/>
</dbReference>
<feature type="signal peptide" evidence="3">
    <location>
        <begin position="1"/>
        <end position="23"/>
    </location>
</feature>
<keyword evidence="2" id="KW-0472">Membrane</keyword>
<evidence type="ECO:0000256" key="1">
    <source>
        <dbReference type="SAM" id="Coils"/>
    </source>
</evidence>
<organism evidence="4 5">
    <name type="scientific">Rhodocollybia butyracea</name>
    <dbReference type="NCBI Taxonomy" id="206335"/>
    <lineage>
        <taxon>Eukaryota</taxon>
        <taxon>Fungi</taxon>
        <taxon>Dikarya</taxon>
        <taxon>Basidiomycota</taxon>
        <taxon>Agaricomycotina</taxon>
        <taxon>Agaricomycetes</taxon>
        <taxon>Agaricomycetidae</taxon>
        <taxon>Agaricales</taxon>
        <taxon>Marasmiineae</taxon>
        <taxon>Omphalotaceae</taxon>
        <taxon>Rhodocollybia</taxon>
    </lineage>
</organism>
<evidence type="ECO:0000256" key="3">
    <source>
        <dbReference type="SAM" id="SignalP"/>
    </source>
</evidence>
<comment type="caution">
    <text evidence="4">The sequence shown here is derived from an EMBL/GenBank/DDBJ whole genome shotgun (WGS) entry which is preliminary data.</text>
</comment>
<feature type="transmembrane region" description="Helical" evidence="2">
    <location>
        <begin position="142"/>
        <end position="167"/>
    </location>
</feature>
<sequence length="273" mass="30526">MLLFDFVFTLASFSLWSLERVGANLKPNVPNCNETTTIWLIGWSLNSLNQSPCQVAGFLAAACVELMEVVTVAMNCTETSTAYYPLPVPPETAIPHWAFQDYSIILSFGFSKFNNCIRYTYHLQCSSKSESSSSGSKIKPGAISGIVAGSLALLFMVGIGIGFRWLWRRRLAEQYQVGLNPEWSLYDVAAKHQITSTKQAELQQEREELAQRIYDLQTSQLEMQMEQPSGNGSTGIAGELLQTRMLEMEARMERLTSELSRHIEPPAYENGMA</sequence>
<dbReference type="AlphaFoldDB" id="A0A9P5PK46"/>
<feature type="chain" id="PRO_5040118048" evidence="3">
    <location>
        <begin position="24"/>
        <end position="273"/>
    </location>
</feature>
<keyword evidence="2" id="KW-1133">Transmembrane helix</keyword>
<accession>A0A9P5PK46</accession>
<proteinExistence type="predicted"/>
<feature type="coiled-coil region" evidence="1">
    <location>
        <begin position="199"/>
        <end position="258"/>
    </location>
</feature>
<name>A0A9P5PK46_9AGAR</name>
<evidence type="ECO:0000313" key="5">
    <source>
        <dbReference type="Proteomes" id="UP000772434"/>
    </source>
</evidence>
<keyword evidence="3" id="KW-0732">Signal</keyword>
<protein>
    <submittedName>
        <fullName evidence="4">Uncharacterized protein</fullName>
    </submittedName>
</protein>
<gene>
    <name evidence="4" type="ORF">BDP27DRAFT_1365164</name>
</gene>
<dbReference type="EMBL" id="JADNRY010000078">
    <property type="protein sequence ID" value="KAF9067056.1"/>
    <property type="molecule type" value="Genomic_DNA"/>
</dbReference>
<keyword evidence="2" id="KW-0812">Transmembrane</keyword>
<dbReference type="OrthoDB" id="2526171at2759"/>
<evidence type="ECO:0000313" key="4">
    <source>
        <dbReference type="EMBL" id="KAF9067056.1"/>
    </source>
</evidence>
<reference evidence="4" key="1">
    <citation type="submission" date="2020-11" db="EMBL/GenBank/DDBJ databases">
        <authorList>
            <consortium name="DOE Joint Genome Institute"/>
            <person name="Ahrendt S."/>
            <person name="Riley R."/>
            <person name="Andreopoulos W."/>
            <person name="Labutti K."/>
            <person name="Pangilinan J."/>
            <person name="Ruiz-Duenas F.J."/>
            <person name="Barrasa J.M."/>
            <person name="Sanchez-Garcia M."/>
            <person name="Camarero S."/>
            <person name="Miyauchi S."/>
            <person name="Serrano A."/>
            <person name="Linde D."/>
            <person name="Babiker R."/>
            <person name="Drula E."/>
            <person name="Ayuso-Fernandez I."/>
            <person name="Pacheco R."/>
            <person name="Padilla G."/>
            <person name="Ferreira P."/>
            <person name="Barriuso J."/>
            <person name="Kellner H."/>
            <person name="Castanera R."/>
            <person name="Alfaro M."/>
            <person name="Ramirez L."/>
            <person name="Pisabarro A.G."/>
            <person name="Kuo A."/>
            <person name="Tritt A."/>
            <person name="Lipzen A."/>
            <person name="He G."/>
            <person name="Yan M."/>
            <person name="Ng V."/>
            <person name="Cullen D."/>
            <person name="Martin F."/>
            <person name="Rosso M.-N."/>
            <person name="Henrissat B."/>
            <person name="Hibbett D."/>
            <person name="Martinez A.T."/>
            <person name="Grigoriev I.V."/>
        </authorList>
    </citation>
    <scope>NUCLEOTIDE SEQUENCE</scope>
    <source>
        <strain evidence="4">AH 40177</strain>
    </source>
</reference>
<keyword evidence="1" id="KW-0175">Coiled coil</keyword>